<name>A0ACC5XRY0_PANGG</name>
<evidence type="ECO:0000313" key="1">
    <source>
        <dbReference type="EMBL" id="MCI4394134.1"/>
    </source>
</evidence>
<evidence type="ECO:0000313" key="2">
    <source>
        <dbReference type="Proteomes" id="UP000829447"/>
    </source>
</evidence>
<organism evidence="1 2">
    <name type="scientific">Pangasianodon gigas</name>
    <name type="common">Mekong giant catfish</name>
    <name type="synonym">Pangasius gigas</name>
    <dbReference type="NCBI Taxonomy" id="30993"/>
    <lineage>
        <taxon>Eukaryota</taxon>
        <taxon>Metazoa</taxon>
        <taxon>Chordata</taxon>
        <taxon>Craniata</taxon>
        <taxon>Vertebrata</taxon>
        <taxon>Euteleostomi</taxon>
        <taxon>Actinopterygii</taxon>
        <taxon>Neopterygii</taxon>
        <taxon>Teleostei</taxon>
        <taxon>Ostariophysi</taxon>
        <taxon>Siluriformes</taxon>
        <taxon>Pangasiidae</taxon>
        <taxon>Pangasianodon</taxon>
    </lineage>
</organism>
<keyword evidence="2" id="KW-1185">Reference proteome</keyword>
<gene>
    <name evidence="1" type="ORF">PGIGA_G00165390</name>
</gene>
<sequence length="93" mass="10351">MTIVYITCGVLGVVILTAIITVVCSKRRRKLQNPVHVTVTHTSLSAKQPSLLLKDSHTPSHTPSLTPSHTPRRDDEDDDDDDDMYLNIKDSEP</sequence>
<comment type="caution">
    <text evidence="1">The sequence shown here is derived from an EMBL/GenBank/DDBJ whole genome shotgun (WGS) entry which is preliminary data.</text>
</comment>
<reference evidence="1 2" key="1">
    <citation type="journal article" date="2022" name="bioRxiv">
        <title>An ancient truncated duplication of the anti-Mullerian hormone receptor type 2 gene is a potential conserved master sex determinant in the Pangasiidae catfish family.</title>
        <authorList>
            <person name="Wen M."/>
            <person name="Pan Q."/>
            <person name="Jouanno E."/>
            <person name="Montfort J."/>
            <person name="Zahm M."/>
            <person name="Cabau C."/>
            <person name="Klopp C."/>
            <person name="Iampietro C."/>
            <person name="Roques C."/>
            <person name="Bouchez O."/>
            <person name="Castinel A."/>
            <person name="Donnadieu C."/>
            <person name="Parrinello H."/>
            <person name="Poncet C."/>
            <person name="Belmonte E."/>
            <person name="Gautier V."/>
            <person name="Avarre J.-C."/>
            <person name="Dugue R."/>
            <person name="Gustiano R."/>
            <person name="Ha T.T.T."/>
            <person name="Campet M."/>
            <person name="Sriphairoj K."/>
            <person name="Ribolli J."/>
            <person name="de Almeida F.L."/>
            <person name="Desvignes T."/>
            <person name="Postlethwait J.H."/>
            <person name="Bucao C.F."/>
            <person name="Robinson-Rechavi M."/>
            <person name="Bobe J."/>
            <person name="Herpin A."/>
            <person name="Guiguen Y."/>
        </authorList>
    </citation>
    <scope>NUCLEOTIDE SEQUENCE [LARGE SCALE GENOMIC DNA]</scope>
    <source>
        <strain evidence="1">YG-Dec2019</strain>
    </source>
</reference>
<dbReference type="Proteomes" id="UP000829447">
    <property type="component" value="Linkage Group LG27"/>
</dbReference>
<dbReference type="EMBL" id="CM040480">
    <property type="protein sequence ID" value="MCI4394134.1"/>
    <property type="molecule type" value="Genomic_DNA"/>
</dbReference>
<protein>
    <submittedName>
        <fullName evidence="1">Uncharacterized protein</fullName>
    </submittedName>
</protein>
<proteinExistence type="predicted"/>
<accession>A0ACC5XRY0</accession>